<evidence type="ECO:0000313" key="4">
    <source>
        <dbReference type="EMBL" id="TVY54731.1"/>
    </source>
</evidence>
<dbReference type="GO" id="GO:0016491">
    <property type="term" value="F:oxidoreductase activity"/>
    <property type="evidence" value="ECO:0007669"/>
    <property type="project" value="UniProtKB-KW"/>
</dbReference>
<evidence type="ECO:0000259" key="3">
    <source>
        <dbReference type="Pfam" id="PF05368"/>
    </source>
</evidence>
<dbReference type="SUPFAM" id="SSF51735">
    <property type="entry name" value="NAD(P)-binding Rossmann-fold domains"/>
    <property type="match status" value="1"/>
</dbReference>
<evidence type="ECO:0000256" key="2">
    <source>
        <dbReference type="ARBA" id="ARBA00023002"/>
    </source>
</evidence>
<evidence type="ECO:0000256" key="1">
    <source>
        <dbReference type="ARBA" id="ARBA00022857"/>
    </source>
</evidence>
<sequence>MSLTSVLVLGPTGGFGQFVLSELIRRKVEFERIAAIVDTTRERSKAKSDLLETFATKGVELVKGSPTDSAVYQGFDVVIAILGNHAIRNQPAQIDAAVASGVRHWYPSEFGADLTVPGNWEERYYRDKVITRNYLQQKAAEVKGFGYTYVIYGRFTEWAPLPHFGIYPKQGKANIVGSPEMLQSLVPVKDAASYLIATLLIAPAESERTFRFVGGNYSWTKIFETLGKVQQKTYDIKYKPVDEARDTQKKAIETGDVDLELACSHQVIQGTGRTLVPTPYDNDKFPRIVPASLETTFKNMFEDENMRTILGVNGFFSEVV</sequence>
<organism evidence="4 5">
    <name type="scientific">Lachnellula cervina</name>
    <dbReference type="NCBI Taxonomy" id="1316786"/>
    <lineage>
        <taxon>Eukaryota</taxon>
        <taxon>Fungi</taxon>
        <taxon>Dikarya</taxon>
        <taxon>Ascomycota</taxon>
        <taxon>Pezizomycotina</taxon>
        <taxon>Leotiomycetes</taxon>
        <taxon>Helotiales</taxon>
        <taxon>Lachnaceae</taxon>
        <taxon>Lachnellula</taxon>
    </lineage>
</organism>
<accession>A0A7D8YTK2</accession>
<dbReference type="Pfam" id="PF05368">
    <property type="entry name" value="NmrA"/>
    <property type="match status" value="1"/>
</dbReference>
<dbReference type="AlphaFoldDB" id="A0A7D8YTK2"/>
<keyword evidence="2" id="KW-0560">Oxidoreductase</keyword>
<dbReference type="Gene3D" id="3.40.50.720">
    <property type="entry name" value="NAD(P)-binding Rossmann-like Domain"/>
    <property type="match status" value="1"/>
</dbReference>
<dbReference type="OrthoDB" id="419598at2759"/>
<proteinExistence type="predicted"/>
<gene>
    <name evidence="4" type="primary">IRL_1</name>
    <name evidence="4" type="ORF">LCER1_G004055</name>
</gene>
<evidence type="ECO:0000313" key="5">
    <source>
        <dbReference type="Proteomes" id="UP000481288"/>
    </source>
</evidence>
<feature type="domain" description="NmrA-like" evidence="3">
    <location>
        <begin position="5"/>
        <end position="242"/>
    </location>
</feature>
<comment type="caution">
    <text evidence="4">The sequence shown here is derived from an EMBL/GenBank/DDBJ whole genome shotgun (WGS) entry which is preliminary data.</text>
</comment>
<reference evidence="4 5" key="1">
    <citation type="submission" date="2018-05" db="EMBL/GenBank/DDBJ databases">
        <title>Whole genome sequencing for identification of molecular markers to develop diagnostic detection tools for the regulated plant pathogen Lachnellula willkommii.</title>
        <authorList>
            <person name="Giroux E."/>
            <person name="Bilodeau G."/>
        </authorList>
    </citation>
    <scope>NUCLEOTIDE SEQUENCE [LARGE SCALE GENOMIC DNA]</scope>
    <source>
        <strain evidence="4 5">CBS 625.97</strain>
    </source>
</reference>
<dbReference type="InterPro" id="IPR036291">
    <property type="entry name" value="NAD(P)-bd_dom_sf"/>
</dbReference>
<dbReference type="PANTHER" id="PTHR47706">
    <property type="entry name" value="NMRA-LIKE FAMILY PROTEIN"/>
    <property type="match status" value="1"/>
</dbReference>
<dbReference type="InterPro" id="IPR051609">
    <property type="entry name" value="NmrA/Isoflavone_reductase-like"/>
</dbReference>
<dbReference type="Gene3D" id="3.90.25.10">
    <property type="entry name" value="UDP-galactose 4-epimerase, domain 1"/>
    <property type="match status" value="1"/>
</dbReference>
<name>A0A7D8YTK2_9HELO</name>
<keyword evidence="5" id="KW-1185">Reference proteome</keyword>
<dbReference type="EMBL" id="QGMG01000310">
    <property type="protein sequence ID" value="TVY54731.1"/>
    <property type="molecule type" value="Genomic_DNA"/>
</dbReference>
<protein>
    <submittedName>
        <fullName evidence="4">Isoflavone reductase IRL-like protein</fullName>
    </submittedName>
</protein>
<keyword evidence="1" id="KW-0521">NADP</keyword>
<dbReference type="InterPro" id="IPR008030">
    <property type="entry name" value="NmrA-like"/>
</dbReference>
<dbReference type="PANTHER" id="PTHR47706:SF11">
    <property type="entry name" value="ISOFLAVONE REDUCTASE FAMILY PROTEIN (AFU_ORTHOLOGUE AFUA_1G12510)"/>
    <property type="match status" value="1"/>
</dbReference>
<dbReference type="Proteomes" id="UP000481288">
    <property type="component" value="Unassembled WGS sequence"/>
</dbReference>